<name>A0A143QIZ7_RHOFA</name>
<evidence type="ECO:0000313" key="2">
    <source>
        <dbReference type="EMBL" id="AMY23145.1"/>
    </source>
</evidence>
<protein>
    <submittedName>
        <fullName evidence="2">1D-myo-inositol 2-acetamido-2-deoxy-alpha-D-glucopyranoside deacetylase</fullName>
        <ecNumber evidence="2">3.5.1.103</ecNumber>
    </submittedName>
</protein>
<dbReference type="GO" id="GO:0016137">
    <property type="term" value="P:glycoside metabolic process"/>
    <property type="evidence" value="ECO:0007669"/>
    <property type="project" value="UniProtKB-ARBA"/>
</dbReference>
<dbReference type="RefSeq" id="WP_048317949.1">
    <property type="nucleotide sequence ID" value="NZ_CP015220.1"/>
</dbReference>
<dbReference type="AlphaFoldDB" id="A0A143QIZ7"/>
<dbReference type="EMBL" id="CP015220">
    <property type="protein sequence ID" value="AMY23145.1"/>
    <property type="molecule type" value="Genomic_DNA"/>
</dbReference>
<dbReference type="PANTHER" id="PTHR12993:SF29">
    <property type="entry name" value="BLR3841 PROTEIN"/>
    <property type="match status" value="1"/>
</dbReference>
<accession>A0A143QIZ7</accession>
<keyword evidence="2" id="KW-0378">Hydrolase</keyword>
<dbReference type="PATRIC" id="fig|1653479.3.peg.1862"/>
<dbReference type="GO" id="GO:0035595">
    <property type="term" value="F:N-acetylglucosaminylinositol deacetylase activity"/>
    <property type="evidence" value="ECO:0007669"/>
    <property type="project" value="UniProtKB-EC"/>
</dbReference>
<reference evidence="2 3" key="1">
    <citation type="journal article" date="2016" name="Genome Announc.">
        <title>Complete Genome and Plasmid Sequences for Rhodococcus fascians D188 and Draft Sequences for Rhodococcus Isolates PBTS 1 and PBTS 2.</title>
        <authorList>
            <person name="Stamler R.A."/>
            <person name="Vereecke D."/>
            <person name="Zhang Y."/>
            <person name="Schilkey F."/>
            <person name="Devitt N."/>
            <person name="Randall J.J."/>
        </authorList>
    </citation>
    <scope>NUCLEOTIDE SEQUENCE [LARGE SCALE GENOMIC DNA]</scope>
    <source>
        <strain evidence="2 3">PBTS2</strain>
    </source>
</reference>
<dbReference type="KEGG" id="rhs:A3Q41_01842"/>
<dbReference type="EC" id="3.5.1.103" evidence="2"/>
<evidence type="ECO:0000256" key="1">
    <source>
        <dbReference type="ARBA" id="ARBA00022833"/>
    </source>
</evidence>
<dbReference type="PANTHER" id="PTHR12993">
    <property type="entry name" value="N-ACETYLGLUCOSAMINYL-PHOSPHATIDYLINOSITOL DE-N-ACETYLASE-RELATED"/>
    <property type="match status" value="1"/>
</dbReference>
<sequence>MVENAFDADVDLGTAESDWLSADWSIPGLQWSDVVTMVVVAPHPDDEVLGVGGLLSMAAAAGVDVRVVAVTDGDGSHPGSPTVSAEHLRALRPVESERALAELGIVQPPTRLQFTDGEVERHEDALARALVPLLDATPGTWCLTPWRGDGHPDHEATARACLTASAVVGIPVVEYPIWMWHWATPEHRAVPWSRSRRIDLPAHAVEAKRASIERFESQIRPLSDHPADRAVLPPHILTRFRRPFEVVFA</sequence>
<gene>
    <name evidence="2" type="primary">mshB_3</name>
    <name evidence="2" type="ORF">A3Q41_01842</name>
</gene>
<proteinExistence type="predicted"/>
<dbReference type="InterPro" id="IPR024078">
    <property type="entry name" value="LmbE-like_dom_sf"/>
</dbReference>
<organism evidence="2 3">
    <name type="scientific">Rhodococcoides fascians</name>
    <name type="common">Rhodococcus fascians</name>
    <dbReference type="NCBI Taxonomy" id="1828"/>
    <lineage>
        <taxon>Bacteria</taxon>
        <taxon>Bacillati</taxon>
        <taxon>Actinomycetota</taxon>
        <taxon>Actinomycetes</taxon>
        <taxon>Mycobacteriales</taxon>
        <taxon>Nocardiaceae</taxon>
        <taxon>Rhodococcoides</taxon>
    </lineage>
</organism>
<dbReference type="Gene3D" id="3.40.50.10320">
    <property type="entry name" value="LmbE-like"/>
    <property type="match status" value="1"/>
</dbReference>
<keyword evidence="1" id="KW-0862">Zinc</keyword>
<keyword evidence="3" id="KW-1185">Reference proteome</keyword>
<dbReference type="SUPFAM" id="SSF102588">
    <property type="entry name" value="LmbE-like"/>
    <property type="match status" value="1"/>
</dbReference>
<dbReference type="Proteomes" id="UP000076038">
    <property type="component" value="Chromosome"/>
</dbReference>
<evidence type="ECO:0000313" key="3">
    <source>
        <dbReference type="Proteomes" id="UP000076038"/>
    </source>
</evidence>
<dbReference type="Pfam" id="PF02585">
    <property type="entry name" value="PIG-L"/>
    <property type="match status" value="1"/>
</dbReference>
<dbReference type="InterPro" id="IPR003737">
    <property type="entry name" value="GlcNAc_PI_deacetylase-related"/>
</dbReference>
<reference evidence="3" key="2">
    <citation type="submission" date="2016-04" db="EMBL/GenBank/DDBJ databases">
        <title>Complete Genome and Plasmid Sequences for Rhodococcus fascians D188 and Draft Sequences for Rhodococcus spp. Isolates PBTS 1 and PBTS 2.</title>
        <authorList>
            <person name="Stamer R."/>
            <person name="Vereecke D."/>
            <person name="Zhang Y."/>
            <person name="Schilkey F."/>
            <person name="Devitt N."/>
            <person name="Randall J."/>
        </authorList>
    </citation>
    <scope>NUCLEOTIDE SEQUENCE [LARGE SCALE GENOMIC DNA]</scope>
    <source>
        <strain evidence="3">PBTS2</strain>
    </source>
</reference>